<dbReference type="SUPFAM" id="SSF47459">
    <property type="entry name" value="HLH, helix-loop-helix DNA-binding domain"/>
    <property type="match status" value="1"/>
</dbReference>
<evidence type="ECO:0000256" key="5">
    <source>
        <dbReference type="SAM" id="Coils"/>
    </source>
</evidence>
<evidence type="ECO:0000313" key="8">
    <source>
        <dbReference type="Proteomes" id="UP001188597"/>
    </source>
</evidence>
<sequence length="230" mass="26008">MRINHIGHKARVKGLFDRDVSLKSGRCKRGDITLQSRYLKPAHLPGRRMKRSSSTAGAAKGHLDRKTVEKNRRIHMKGLCLHLASLVPPQHFKPSKDVLSQQDQLEQVATYVKQLEERIKELKGKKELLGNTTGTSSNTSDKEMINLRAPMVEIREFGSSLEVVLVSGLRKNFMLYQVVNILEDEGAEVVSANHFVSGDKNFHTLHAQVKILRVGVETSRLRQRLQQLIC</sequence>
<dbReference type="PANTHER" id="PTHR13935">
    <property type="entry name" value="ACHAETE-SCUTE TRANSCRIPTION FACTOR-RELATED"/>
    <property type="match status" value="1"/>
</dbReference>
<evidence type="ECO:0000256" key="4">
    <source>
        <dbReference type="ARBA" id="ARBA00023242"/>
    </source>
</evidence>
<keyword evidence="3" id="KW-0804">Transcription</keyword>
<evidence type="ECO:0000256" key="6">
    <source>
        <dbReference type="SAM" id="MobiDB-lite"/>
    </source>
</evidence>
<keyword evidence="8" id="KW-1185">Reference proteome</keyword>
<dbReference type="Gene3D" id="4.10.280.10">
    <property type="entry name" value="Helix-loop-helix DNA-binding domain"/>
    <property type="match status" value="1"/>
</dbReference>
<feature type="region of interest" description="Disordered" evidence="6">
    <location>
        <begin position="44"/>
        <end position="66"/>
    </location>
</feature>
<keyword evidence="2" id="KW-0805">Transcription regulation</keyword>
<dbReference type="PANTHER" id="PTHR13935:SF46">
    <property type="entry name" value="TRANSCRIPTION FACTOR BHLH167-RELATED"/>
    <property type="match status" value="1"/>
</dbReference>
<comment type="caution">
    <text evidence="7">The sequence shown here is derived from an EMBL/GenBank/DDBJ whole genome shotgun (WGS) entry which is preliminary data.</text>
</comment>
<evidence type="ECO:0000256" key="3">
    <source>
        <dbReference type="ARBA" id="ARBA00023163"/>
    </source>
</evidence>
<dbReference type="GO" id="GO:0000981">
    <property type="term" value="F:DNA-binding transcription factor activity, RNA polymerase II-specific"/>
    <property type="evidence" value="ECO:0007669"/>
    <property type="project" value="TreeGrafter"/>
</dbReference>
<dbReference type="AlphaFoldDB" id="A0AA88VAL3"/>
<evidence type="ECO:0000256" key="2">
    <source>
        <dbReference type="ARBA" id="ARBA00023015"/>
    </source>
</evidence>
<organism evidence="7 8">
    <name type="scientific">Escallonia herrerae</name>
    <dbReference type="NCBI Taxonomy" id="1293975"/>
    <lineage>
        <taxon>Eukaryota</taxon>
        <taxon>Viridiplantae</taxon>
        <taxon>Streptophyta</taxon>
        <taxon>Embryophyta</taxon>
        <taxon>Tracheophyta</taxon>
        <taxon>Spermatophyta</taxon>
        <taxon>Magnoliopsida</taxon>
        <taxon>eudicotyledons</taxon>
        <taxon>Gunneridae</taxon>
        <taxon>Pentapetalae</taxon>
        <taxon>asterids</taxon>
        <taxon>campanulids</taxon>
        <taxon>Escalloniales</taxon>
        <taxon>Escalloniaceae</taxon>
        <taxon>Escallonia</taxon>
    </lineage>
</organism>
<dbReference type="InterPro" id="IPR015660">
    <property type="entry name" value="MASH1/Ascl1a-like"/>
</dbReference>
<evidence type="ECO:0000313" key="7">
    <source>
        <dbReference type="EMBL" id="KAK3005156.1"/>
    </source>
</evidence>
<dbReference type="EMBL" id="JAVXUP010002164">
    <property type="protein sequence ID" value="KAK3005156.1"/>
    <property type="molecule type" value="Genomic_DNA"/>
</dbReference>
<keyword evidence="4" id="KW-0539">Nucleus</keyword>
<dbReference type="InterPro" id="IPR036638">
    <property type="entry name" value="HLH_DNA-bd_sf"/>
</dbReference>
<comment type="subcellular location">
    <subcellularLocation>
        <location evidence="1">Nucleus</location>
    </subcellularLocation>
</comment>
<protein>
    <recommendedName>
        <fullName evidence="9">BHLH domain-containing protein</fullName>
    </recommendedName>
</protein>
<reference evidence="7" key="1">
    <citation type="submission" date="2022-12" db="EMBL/GenBank/DDBJ databases">
        <title>Draft genome assemblies for two species of Escallonia (Escalloniales).</title>
        <authorList>
            <person name="Chanderbali A."/>
            <person name="Dervinis C."/>
            <person name="Anghel I."/>
            <person name="Soltis D."/>
            <person name="Soltis P."/>
            <person name="Zapata F."/>
        </authorList>
    </citation>
    <scope>NUCLEOTIDE SEQUENCE</scope>
    <source>
        <strain evidence="7">UCBG64.0493</strain>
        <tissue evidence="7">Leaf</tissue>
    </source>
</reference>
<proteinExistence type="predicted"/>
<dbReference type="GO" id="GO:0046983">
    <property type="term" value="F:protein dimerization activity"/>
    <property type="evidence" value="ECO:0007669"/>
    <property type="project" value="InterPro"/>
</dbReference>
<dbReference type="GO" id="GO:0090575">
    <property type="term" value="C:RNA polymerase II transcription regulator complex"/>
    <property type="evidence" value="ECO:0007669"/>
    <property type="project" value="TreeGrafter"/>
</dbReference>
<keyword evidence="5" id="KW-0175">Coiled coil</keyword>
<accession>A0AA88VAL3</accession>
<gene>
    <name evidence="7" type="ORF">RJ639_017162</name>
</gene>
<dbReference type="Proteomes" id="UP001188597">
    <property type="component" value="Unassembled WGS sequence"/>
</dbReference>
<feature type="coiled-coil region" evidence="5">
    <location>
        <begin position="105"/>
        <end position="132"/>
    </location>
</feature>
<evidence type="ECO:0008006" key="9">
    <source>
        <dbReference type="Google" id="ProtNLM"/>
    </source>
</evidence>
<dbReference type="GO" id="GO:0000977">
    <property type="term" value="F:RNA polymerase II transcription regulatory region sequence-specific DNA binding"/>
    <property type="evidence" value="ECO:0007669"/>
    <property type="project" value="TreeGrafter"/>
</dbReference>
<evidence type="ECO:0000256" key="1">
    <source>
        <dbReference type="ARBA" id="ARBA00004123"/>
    </source>
</evidence>
<name>A0AA88VAL3_9ASTE</name>